<dbReference type="AlphaFoldDB" id="A0A7K0C5R9"/>
<comment type="caution">
    <text evidence="3">The sequence shown here is derived from an EMBL/GenBank/DDBJ whole genome shotgun (WGS) entry which is preliminary data.</text>
</comment>
<protein>
    <submittedName>
        <fullName evidence="3">Uncharacterized protein</fullName>
    </submittedName>
</protein>
<keyword evidence="2" id="KW-1133">Transmembrane helix</keyword>
<gene>
    <name evidence="3" type="ORF">ACRB68_69100</name>
</gene>
<accession>A0A7K0C5R9</accession>
<feature type="compositionally biased region" description="Basic and acidic residues" evidence="1">
    <location>
        <begin position="76"/>
        <end position="99"/>
    </location>
</feature>
<feature type="compositionally biased region" description="Basic and acidic residues" evidence="1">
    <location>
        <begin position="247"/>
        <end position="263"/>
    </location>
</feature>
<keyword evidence="2" id="KW-0472">Membrane</keyword>
<evidence type="ECO:0000256" key="2">
    <source>
        <dbReference type="SAM" id="Phobius"/>
    </source>
</evidence>
<dbReference type="EMBL" id="WEGH01000005">
    <property type="protein sequence ID" value="MQY08799.1"/>
    <property type="molecule type" value="Genomic_DNA"/>
</dbReference>
<reference evidence="3 4" key="1">
    <citation type="submission" date="2019-10" db="EMBL/GenBank/DDBJ databases">
        <title>Actinomadura rubteroloni sp. nov. and Actinomadura macrotermitis sp. nov., isolated from the gut of fungus growing-termite Macrotermes natalensis.</title>
        <authorList>
            <person name="Benndorf R."/>
            <person name="Martin K."/>
            <person name="Kuefner M."/>
            <person name="De Beer W."/>
            <person name="Kaster A.-K."/>
            <person name="Vollmers J."/>
            <person name="Poulsen M."/>
            <person name="Beemelmanns C."/>
        </authorList>
    </citation>
    <scope>NUCLEOTIDE SEQUENCE [LARGE SCALE GENOMIC DNA]</scope>
    <source>
        <strain evidence="3 4">RB68</strain>
    </source>
</reference>
<feature type="compositionally biased region" description="Low complexity" evidence="1">
    <location>
        <begin position="232"/>
        <end position="245"/>
    </location>
</feature>
<proteinExistence type="predicted"/>
<dbReference type="Proteomes" id="UP000487268">
    <property type="component" value="Unassembled WGS sequence"/>
</dbReference>
<feature type="region of interest" description="Disordered" evidence="1">
    <location>
        <begin position="75"/>
        <end position="111"/>
    </location>
</feature>
<keyword evidence="4" id="KW-1185">Reference proteome</keyword>
<evidence type="ECO:0000313" key="4">
    <source>
        <dbReference type="Proteomes" id="UP000487268"/>
    </source>
</evidence>
<feature type="region of interest" description="Disordered" evidence="1">
    <location>
        <begin position="218"/>
        <end position="263"/>
    </location>
</feature>
<evidence type="ECO:0000313" key="3">
    <source>
        <dbReference type="EMBL" id="MQY08799.1"/>
    </source>
</evidence>
<feature type="transmembrane region" description="Helical" evidence="2">
    <location>
        <begin position="139"/>
        <end position="159"/>
    </location>
</feature>
<evidence type="ECO:0000256" key="1">
    <source>
        <dbReference type="SAM" id="MobiDB-lite"/>
    </source>
</evidence>
<keyword evidence="2" id="KW-0812">Transmembrane</keyword>
<feature type="transmembrane region" description="Helical" evidence="2">
    <location>
        <begin position="192"/>
        <end position="213"/>
    </location>
</feature>
<organism evidence="3 4">
    <name type="scientific">Actinomadura macrotermitis</name>
    <dbReference type="NCBI Taxonomy" id="2585200"/>
    <lineage>
        <taxon>Bacteria</taxon>
        <taxon>Bacillati</taxon>
        <taxon>Actinomycetota</taxon>
        <taxon>Actinomycetes</taxon>
        <taxon>Streptosporangiales</taxon>
        <taxon>Thermomonosporaceae</taxon>
        <taxon>Actinomadura</taxon>
    </lineage>
</organism>
<name>A0A7K0C5R9_9ACTN</name>
<sequence>MNGAARGHWELDHDGHRLRVESERRGWLRTARLTVDGEPAGQDEQVLFQARFPYGEHTVLVGYDLRGLLDGQAARVRLDPPEPKDGGNKDGDAKDDAAKPEGVAFTPPEGTRAARRERFAMQHPGLYASRHVVLAVGKVLFGLLGVAALIKALLALVPWPELHLPKIPWPDLDLPSLPLPDIDLPDVALPGWLTAVLATTKFWLPVLIAIGVARKEAERRRRQRDARQNTEPAAGPAAGPAGSAAQQREKARAGQHDHDRGDR</sequence>